<protein>
    <submittedName>
        <fullName evidence="5">Rhombosortase</fullName>
        <ecNumber evidence="5">3.4.21.-</ecNumber>
    </submittedName>
</protein>
<dbReference type="EMBL" id="CP044463">
    <property type="protein sequence ID" value="QIC66292.1"/>
    <property type="molecule type" value="Genomic_DNA"/>
</dbReference>
<dbReference type="SUPFAM" id="SSF144091">
    <property type="entry name" value="Rhomboid-like"/>
    <property type="match status" value="1"/>
</dbReference>
<comment type="subcellular location">
    <subcellularLocation>
        <location evidence="1">Membrane</location>
        <topology evidence="1">Multi-pass membrane protein</topology>
    </subcellularLocation>
</comment>
<dbReference type="Gene3D" id="1.20.1540.10">
    <property type="entry name" value="Rhomboid-like"/>
    <property type="match status" value="1"/>
</dbReference>
<dbReference type="AlphaFoldDB" id="A0A6C0XGP6"/>
<evidence type="ECO:0000256" key="4">
    <source>
        <dbReference type="ARBA" id="ARBA00023136"/>
    </source>
</evidence>
<dbReference type="EC" id="3.4.21.-" evidence="5"/>
<keyword evidence="3" id="KW-1133">Transmembrane helix</keyword>
<keyword evidence="2" id="KW-0812">Transmembrane</keyword>
<dbReference type="RefSeq" id="WP_081405842.1">
    <property type="nucleotide sequence ID" value="NZ_CP030754.1"/>
</dbReference>
<dbReference type="InterPro" id="IPR035952">
    <property type="entry name" value="Rhomboid-like_sf"/>
</dbReference>
<evidence type="ECO:0000313" key="6">
    <source>
        <dbReference type="Proteomes" id="UP000503505"/>
    </source>
</evidence>
<dbReference type="InterPro" id="IPR023826">
    <property type="entry name" value="Rhom-like_SP_proteobac"/>
</dbReference>
<dbReference type="GO" id="GO:0004252">
    <property type="term" value="F:serine-type endopeptidase activity"/>
    <property type="evidence" value="ECO:0007669"/>
    <property type="project" value="InterPro"/>
</dbReference>
<evidence type="ECO:0000256" key="2">
    <source>
        <dbReference type="ARBA" id="ARBA00022692"/>
    </source>
</evidence>
<dbReference type="Pfam" id="PF01694">
    <property type="entry name" value="Rhomboid"/>
    <property type="match status" value="1"/>
</dbReference>
<keyword evidence="4" id="KW-0472">Membrane</keyword>
<dbReference type="GO" id="GO:0016020">
    <property type="term" value="C:membrane"/>
    <property type="evidence" value="ECO:0007669"/>
    <property type="project" value="UniProtKB-SubCell"/>
</dbReference>
<reference evidence="5 6" key="1">
    <citation type="submission" date="2019-09" db="EMBL/GenBank/DDBJ databases">
        <title>Non-baumannii Acinetobacter spp. carrying blaNDM-1 isolated in China.</title>
        <authorList>
            <person name="Cui C."/>
            <person name="Chen C."/>
            <person name="Sun J."/>
            <person name="Liu Y."/>
        </authorList>
    </citation>
    <scope>NUCLEOTIDE SEQUENCE [LARGE SCALE GENOMIC DNA]</scope>
    <source>
        <strain evidence="5 6">HZE23-1</strain>
    </source>
</reference>
<dbReference type="Proteomes" id="UP000503505">
    <property type="component" value="Chromosome"/>
</dbReference>
<organism evidence="5 6">
    <name type="scientific">Acinetobacter schindleri</name>
    <dbReference type="NCBI Taxonomy" id="108981"/>
    <lineage>
        <taxon>Bacteria</taxon>
        <taxon>Pseudomonadati</taxon>
        <taxon>Pseudomonadota</taxon>
        <taxon>Gammaproteobacteria</taxon>
        <taxon>Moraxellales</taxon>
        <taxon>Moraxellaceae</taxon>
        <taxon>Acinetobacter</taxon>
    </lineage>
</organism>
<evidence type="ECO:0000256" key="1">
    <source>
        <dbReference type="ARBA" id="ARBA00004141"/>
    </source>
</evidence>
<dbReference type="InterPro" id="IPR022764">
    <property type="entry name" value="Peptidase_S54_rhomboid_dom"/>
</dbReference>
<dbReference type="NCBIfam" id="TIGR03902">
    <property type="entry name" value="rhom_GG_sort"/>
    <property type="match status" value="1"/>
</dbReference>
<sequence length="192" mass="22084">MQMHDHYLRNKIVFLAVFVAFCAWLQIFKDSFIFWQASLISEPWRLWTAHWVHVGWTHYFLNMLAFICLPFIFPRVSVWNFVSILLVLPPLISLSFYYFLPDIEAYAGLSGVLHGAYAAVACVHLLYKKERSFAALVLFLIFAKLVWENTIGSEGTAQLIGSPVLVEAHLLGVIWGIVVANLYIIGNYWLDQ</sequence>
<keyword evidence="5" id="KW-0378">Hydrolase</keyword>
<dbReference type="GeneID" id="58162076"/>
<proteinExistence type="predicted"/>
<accession>A0A6C0XGP6</accession>
<gene>
    <name evidence="5" type="primary">rrtA</name>
    <name evidence="5" type="ORF">FSC10_02395</name>
</gene>
<evidence type="ECO:0000256" key="3">
    <source>
        <dbReference type="ARBA" id="ARBA00022989"/>
    </source>
</evidence>
<evidence type="ECO:0000313" key="5">
    <source>
        <dbReference type="EMBL" id="QIC66292.1"/>
    </source>
</evidence>
<name>A0A6C0XGP6_9GAMM</name>